<evidence type="ECO:0008006" key="4">
    <source>
        <dbReference type="Google" id="ProtNLM"/>
    </source>
</evidence>
<feature type="compositionally biased region" description="Polar residues" evidence="1">
    <location>
        <begin position="192"/>
        <end position="204"/>
    </location>
</feature>
<proteinExistence type="predicted"/>
<protein>
    <recommendedName>
        <fullName evidence="4">Alpha/beta-hydrolase</fullName>
    </recommendedName>
</protein>
<feature type="compositionally biased region" description="Low complexity" evidence="1">
    <location>
        <begin position="453"/>
        <end position="466"/>
    </location>
</feature>
<name>A0ABR4CHT4_9HELO</name>
<reference evidence="2 3" key="1">
    <citation type="journal article" date="2024" name="Commun. Biol.">
        <title>Comparative genomic analysis of thermophilic fungi reveals convergent evolutionary adaptations and gene losses.</title>
        <authorList>
            <person name="Steindorff A.S."/>
            <person name="Aguilar-Pontes M.V."/>
            <person name="Robinson A.J."/>
            <person name="Andreopoulos B."/>
            <person name="LaButti K."/>
            <person name="Kuo A."/>
            <person name="Mondo S."/>
            <person name="Riley R."/>
            <person name="Otillar R."/>
            <person name="Haridas S."/>
            <person name="Lipzen A."/>
            <person name="Grimwood J."/>
            <person name="Schmutz J."/>
            <person name="Clum A."/>
            <person name="Reid I.D."/>
            <person name="Moisan M.C."/>
            <person name="Butler G."/>
            <person name="Nguyen T.T.M."/>
            <person name="Dewar K."/>
            <person name="Conant G."/>
            <person name="Drula E."/>
            <person name="Henrissat B."/>
            <person name="Hansel C."/>
            <person name="Singer S."/>
            <person name="Hutchinson M.I."/>
            <person name="de Vries R.P."/>
            <person name="Natvig D.O."/>
            <person name="Powell A.J."/>
            <person name="Tsang A."/>
            <person name="Grigoriev I.V."/>
        </authorList>
    </citation>
    <scope>NUCLEOTIDE SEQUENCE [LARGE SCALE GENOMIC DNA]</scope>
    <source>
        <strain evidence="2 3">CBS 494.80</strain>
    </source>
</reference>
<feature type="region of interest" description="Disordered" evidence="1">
    <location>
        <begin position="330"/>
        <end position="363"/>
    </location>
</feature>
<organism evidence="2 3">
    <name type="scientific">Oculimacula yallundae</name>
    <dbReference type="NCBI Taxonomy" id="86028"/>
    <lineage>
        <taxon>Eukaryota</taxon>
        <taxon>Fungi</taxon>
        <taxon>Dikarya</taxon>
        <taxon>Ascomycota</taxon>
        <taxon>Pezizomycotina</taxon>
        <taxon>Leotiomycetes</taxon>
        <taxon>Helotiales</taxon>
        <taxon>Ploettnerulaceae</taxon>
        <taxon>Oculimacula</taxon>
    </lineage>
</organism>
<evidence type="ECO:0000256" key="1">
    <source>
        <dbReference type="SAM" id="MobiDB-lite"/>
    </source>
</evidence>
<feature type="region of interest" description="Disordered" evidence="1">
    <location>
        <begin position="260"/>
        <end position="289"/>
    </location>
</feature>
<dbReference type="Gene3D" id="3.40.50.1820">
    <property type="entry name" value="alpha/beta hydrolase"/>
    <property type="match status" value="1"/>
</dbReference>
<feature type="compositionally biased region" description="Basic residues" evidence="1">
    <location>
        <begin position="480"/>
        <end position="492"/>
    </location>
</feature>
<feature type="compositionally biased region" description="Low complexity" evidence="1">
    <location>
        <begin position="380"/>
        <end position="399"/>
    </location>
</feature>
<feature type="region of interest" description="Disordered" evidence="1">
    <location>
        <begin position="378"/>
        <end position="412"/>
    </location>
</feature>
<evidence type="ECO:0000313" key="2">
    <source>
        <dbReference type="EMBL" id="KAL2069478.1"/>
    </source>
</evidence>
<feature type="compositionally biased region" description="Low complexity" evidence="1">
    <location>
        <begin position="500"/>
        <end position="509"/>
    </location>
</feature>
<dbReference type="InterPro" id="IPR029058">
    <property type="entry name" value="AB_hydrolase_fold"/>
</dbReference>
<feature type="compositionally biased region" description="Basic and acidic residues" evidence="1">
    <location>
        <begin position="561"/>
        <end position="584"/>
    </location>
</feature>
<feature type="compositionally biased region" description="Low complexity" evidence="1">
    <location>
        <begin position="261"/>
        <end position="289"/>
    </location>
</feature>
<feature type="compositionally biased region" description="Low complexity" evidence="1">
    <location>
        <begin position="173"/>
        <end position="190"/>
    </location>
</feature>
<comment type="caution">
    <text evidence="2">The sequence shown here is derived from an EMBL/GenBank/DDBJ whole genome shotgun (WGS) entry which is preliminary data.</text>
</comment>
<keyword evidence="3" id="KW-1185">Reference proteome</keyword>
<dbReference type="EMBL" id="JAZHXI010000007">
    <property type="protein sequence ID" value="KAL2069478.1"/>
    <property type="molecule type" value="Genomic_DNA"/>
</dbReference>
<sequence>MQQLIAAPGLVSCWRLGVKSRAKPRRVASITRCIRNSTGISTSRPRSSRESSRYEFEKFIVKCGSSGSITVDLYNSSVLSDPTNTLIIHLPPTGAHLRHDHSPIPSYLIRPKTALASINYRWNITSTSPSTTSPKQLYNTANHAWPIPLHDTLAGYTFLLSHLSQYTQPSPSPSTSSSSSSPSTSQSKSKSNTRNSIYASSPSPNFVLPTQRPILLYGSFLGGTLATSLALTENTYSRLNPSKIIGLICKDGVYDWTEIVSSPPTSQESPSTAAQTTDSGSGSATSSSWSNQTLHTLKKTLFSSPSSAFDPFASPTLFFRTSGLSIPRSWPTASDPDGIGLNHLEASSLSPSETEDIWPSEGDDLHLSLEDLNREYGRTSASVISSPSPGSEAASNGPSNPNPSPSPAAQKTLAQRISELSITPPSRPAHLKYPPTGSNLKIPFSLFLYTRSPSDTPTSSPSSSTSIPRDKSQASSMTKTKTRPLSKYKTKSKSKEQHQQQEQNPTNTPLIQADKISFLLQRSVSLHEFGERKQWDSELDPEAESQWRVGMRALTLGDGVEDGRGGKVEGRKSGEEGGDEGEREREIVRRWIEEVTG</sequence>
<dbReference type="Proteomes" id="UP001595075">
    <property type="component" value="Unassembled WGS sequence"/>
</dbReference>
<evidence type="ECO:0000313" key="3">
    <source>
        <dbReference type="Proteomes" id="UP001595075"/>
    </source>
</evidence>
<gene>
    <name evidence="2" type="ORF">VTL71DRAFT_14157</name>
</gene>
<accession>A0ABR4CHT4</accession>
<feature type="compositionally biased region" description="Acidic residues" evidence="1">
    <location>
        <begin position="353"/>
        <end position="362"/>
    </location>
</feature>
<feature type="region of interest" description="Disordered" evidence="1">
    <location>
        <begin position="453"/>
        <end position="511"/>
    </location>
</feature>
<feature type="region of interest" description="Disordered" evidence="1">
    <location>
        <begin position="169"/>
        <end position="204"/>
    </location>
</feature>
<feature type="region of interest" description="Disordered" evidence="1">
    <location>
        <begin position="554"/>
        <end position="584"/>
    </location>
</feature>